<dbReference type="Pfam" id="PF00239">
    <property type="entry name" value="Resolvase"/>
    <property type="match status" value="1"/>
</dbReference>
<dbReference type="OrthoDB" id="6968708at2759"/>
<proteinExistence type="predicted"/>
<dbReference type="EMBL" id="OA891623">
    <property type="protein sequence ID" value="CAD7284751.1"/>
    <property type="molecule type" value="Genomic_DNA"/>
</dbReference>
<organism evidence="3">
    <name type="scientific">Notodromas monacha</name>
    <dbReference type="NCBI Taxonomy" id="399045"/>
    <lineage>
        <taxon>Eukaryota</taxon>
        <taxon>Metazoa</taxon>
        <taxon>Ecdysozoa</taxon>
        <taxon>Arthropoda</taxon>
        <taxon>Crustacea</taxon>
        <taxon>Oligostraca</taxon>
        <taxon>Ostracoda</taxon>
        <taxon>Podocopa</taxon>
        <taxon>Podocopida</taxon>
        <taxon>Cypridocopina</taxon>
        <taxon>Cypridoidea</taxon>
        <taxon>Cyprididae</taxon>
        <taxon>Notodromas</taxon>
    </lineage>
</organism>
<dbReference type="GO" id="GO:0003677">
    <property type="term" value="F:DNA binding"/>
    <property type="evidence" value="ECO:0007669"/>
    <property type="project" value="InterPro"/>
</dbReference>
<dbReference type="PROSITE" id="PS51736">
    <property type="entry name" value="RECOMBINASES_3"/>
    <property type="match status" value="1"/>
</dbReference>
<feature type="domain" description="Resolvase/invertase-type recombinase catalytic" evidence="2">
    <location>
        <begin position="147"/>
        <end position="231"/>
    </location>
</feature>
<evidence type="ECO:0000259" key="2">
    <source>
        <dbReference type="PROSITE" id="PS51736"/>
    </source>
</evidence>
<dbReference type="Proteomes" id="UP000678499">
    <property type="component" value="Unassembled WGS sequence"/>
</dbReference>
<dbReference type="CDD" id="cd03768">
    <property type="entry name" value="SR_ResInv"/>
    <property type="match status" value="1"/>
</dbReference>
<feature type="compositionally biased region" description="Basic and acidic residues" evidence="1">
    <location>
        <begin position="176"/>
        <end position="189"/>
    </location>
</feature>
<reference evidence="3" key="1">
    <citation type="submission" date="2020-11" db="EMBL/GenBank/DDBJ databases">
        <authorList>
            <person name="Tran Van P."/>
        </authorList>
    </citation>
    <scope>NUCLEOTIDE SEQUENCE</scope>
</reference>
<feature type="compositionally biased region" description="Basic and acidic residues" evidence="1">
    <location>
        <begin position="148"/>
        <end position="166"/>
    </location>
</feature>
<dbReference type="Gene3D" id="3.40.50.1390">
    <property type="entry name" value="Resolvase, N-terminal catalytic domain"/>
    <property type="match status" value="1"/>
</dbReference>
<sequence length="231" mass="26992">MASVLNRCKETMQSPRMMHFIVEAKFDLLPEKMVQRVKEAYISEFKRFEKQRLDRNSTVRKRNCPAIEVIYSIESKMINDYQYDHIHFMFIVDFGNNRFGYQEIMSVINRTLGRLDFVVPIEHIDDFSYIGFKGAPKPQSSSEPESMTEAKPEPALEQEKSIEQSKPEPIIQVQEPEPKRRDKVSGKDVNRPQLQAMLEYIRAGDTLHVHSLDRLGRNTKDLIEIMDILKA</sequence>
<dbReference type="InterPro" id="IPR036162">
    <property type="entry name" value="Resolvase-like_N_sf"/>
</dbReference>
<dbReference type="EMBL" id="CAJPEX010009586">
    <property type="protein sequence ID" value="CAG0924903.1"/>
    <property type="molecule type" value="Genomic_DNA"/>
</dbReference>
<dbReference type="GO" id="GO:0000150">
    <property type="term" value="F:DNA strand exchange activity"/>
    <property type="evidence" value="ECO:0007669"/>
    <property type="project" value="InterPro"/>
</dbReference>
<accession>A0A7R9C001</accession>
<keyword evidence="4" id="KW-1185">Reference proteome</keyword>
<evidence type="ECO:0000313" key="3">
    <source>
        <dbReference type="EMBL" id="CAD7284751.1"/>
    </source>
</evidence>
<dbReference type="InterPro" id="IPR006119">
    <property type="entry name" value="Resolv_N"/>
</dbReference>
<feature type="non-terminal residue" evidence="3">
    <location>
        <position position="1"/>
    </location>
</feature>
<name>A0A7R9C001_9CRUS</name>
<gene>
    <name evidence="3" type="ORF">NMOB1V02_LOCUS12355</name>
</gene>
<evidence type="ECO:0000313" key="4">
    <source>
        <dbReference type="Proteomes" id="UP000678499"/>
    </source>
</evidence>
<feature type="region of interest" description="Disordered" evidence="1">
    <location>
        <begin position="135"/>
        <end position="189"/>
    </location>
</feature>
<protein>
    <recommendedName>
        <fullName evidence="2">Resolvase/invertase-type recombinase catalytic domain-containing protein</fullName>
    </recommendedName>
</protein>
<evidence type="ECO:0000256" key="1">
    <source>
        <dbReference type="SAM" id="MobiDB-lite"/>
    </source>
</evidence>
<dbReference type="AlphaFoldDB" id="A0A7R9C001"/>
<dbReference type="SUPFAM" id="SSF53041">
    <property type="entry name" value="Resolvase-like"/>
    <property type="match status" value="1"/>
</dbReference>